<feature type="compositionally biased region" description="Basic and acidic residues" evidence="2">
    <location>
        <begin position="341"/>
        <end position="353"/>
    </location>
</feature>
<feature type="region of interest" description="Disordered" evidence="2">
    <location>
        <begin position="294"/>
        <end position="404"/>
    </location>
</feature>
<feature type="region of interest" description="Disordered" evidence="2">
    <location>
        <begin position="29"/>
        <end position="167"/>
    </location>
</feature>
<name>A0A5C3QQX8_9AGAR</name>
<dbReference type="OrthoDB" id="3366922at2759"/>
<dbReference type="AlphaFoldDB" id="A0A5C3QQX8"/>
<dbReference type="InterPro" id="IPR033349">
    <property type="entry name" value="ATRIP"/>
</dbReference>
<keyword evidence="4" id="KW-1185">Reference proteome</keyword>
<reference evidence="3 4" key="1">
    <citation type="journal article" date="2019" name="Nat. Ecol. Evol.">
        <title>Megaphylogeny resolves global patterns of mushroom evolution.</title>
        <authorList>
            <person name="Varga T."/>
            <person name="Krizsan K."/>
            <person name="Foldi C."/>
            <person name="Dima B."/>
            <person name="Sanchez-Garcia M."/>
            <person name="Sanchez-Ramirez S."/>
            <person name="Szollosi G.J."/>
            <person name="Szarkandi J.G."/>
            <person name="Papp V."/>
            <person name="Albert L."/>
            <person name="Andreopoulos W."/>
            <person name="Angelini C."/>
            <person name="Antonin V."/>
            <person name="Barry K.W."/>
            <person name="Bougher N.L."/>
            <person name="Buchanan P."/>
            <person name="Buyck B."/>
            <person name="Bense V."/>
            <person name="Catcheside P."/>
            <person name="Chovatia M."/>
            <person name="Cooper J."/>
            <person name="Damon W."/>
            <person name="Desjardin D."/>
            <person name="Finy P."/>
            <person name="Geml J."/>
            <person name="Haridas S."/>
            <person name="Hughes K."/>
            <person name="Justo A."/>
            <person name="Karasinski D."/>
            <person name="Kautmanova I."/>
            <person name="Kiss B."/>
            <person name="Kocsube S."/>
            <person name="Kotiranta H."/>
            <person name="LaButti K.M."/>
            <person name="Lechner B.E."/>
            <person name="Liimatainen K."/>
            <person name="Lipzen A."/>
            <person name="Lukacs Z."/>
            <person name="Mihaltcheva S."/>
            <person name="Morgado L.N."/>
            <person name="Niskanen T."/>
            <person name="Noordeloos M.E."/>
            <person name="Ohm R.A."/>
            <person name="Ortiz-Santana B."/>
            <person name="Ovrebo C."/>
            <person name="Racz N."/>
            <person name="Riley R."/>
            <person name="Savchenko A."/>
            <person name="Shiryaev A."/>
            <person name="Soop K."/>
            <person name="Spirin V."/>
            <person name="Szebenyi C."/>
            <person name="Tomsovsky M."/>
            <person name="Tulloss R.E."/>
            <person name="Uehling J."/>
            <person name="Grigoriev I.V."/>
            <person name="Vagvolgyi C."/>
            <person name="Papp T."/>
            <person name="Martin F.M."/>
            <person name="Miettinen O."/>
            <person name="Hibbett D.S."/>
            <person name="Nagy L.G."/>
        </authorList>
    </citation>
    <scope>NUCLEOTIDE SEQUENCE [LARGE SCALE GENOMIC DNA]</scope>
    <source>
        <strain evidence="3 4">CBS 309.79</strain>
    </source>
</reference>
<evidence type="ECO:0000313" key="3">
    <source>
        <dbReference type="EMBL" id="TFL04393.1"/>
    </source>
</evidence>
<evidence type="ECO:0000256" key="2">
    <source>
        <dbReference type="SAM" id="MobiDB-lite"/>
    </source>
</evidence>
<evidence type="ECO:0000313" key="4">
    <source>
        <dbReference type="Proteomes" id="UP000305067"/>
    </source>
</evidence>
<dbReference type="Proteomes" id="UP000305067">
    <property type="component" value="Unassembled WGS sequence"/>
</dbReference>
<sequence length="891" mass="98289">MSDDYDDFFDDIDFNDDVFTAIDAEEIKFVQTQAPPQPPVTKKQKTTKGWRPGPGSQTSDLDVAFDPVSGYVVAGSQGAKRPREPMGDPSASQPRSQGGGGSATPQATRVRSLARAISRGPSQLQIGKPPAPTPTTAPAPISRAPSTRPQPPSRPPEPVAPAPPVSDEIDALRQQVAELRMDNERMQTSLKEASKVKLAKEGEVTILRQNIAQTAQQHIEQMAKLKAAKDEADGKQAAVRLEMKAEIERLKTQFTFKQHELEASVRRAPQSVAKRAIARGVPGTPVRVPSEMQAWSKGHEKTKTAAPVPTQSSSPDLSLLKRSQPRPSLPGFQNAFSKDNSPSRRKEKQKDLSADWPPSSAVTNSPSRRRLGKRETADNWLPSSPADPFRATQSAFQDAGPSQWGADVTMSQAAPDISRETEDPFEDDEMSVDLEQHAPIVDLLDNEENVDPTLADSIDLANLKHQMLQIIFSHAFPDSEETLPTLQMLMNANSTMRPEIEQSYTQACSRFLEILSSVMGPTDWNTAIRIICVGLTEVLWPLTIVEDNAPLSAVINLLGLLARMLPKFNVAVLSPSREDGLPSCMELISSIITSRLNHANSMKEQFTVLAEQCLSLLEALCWNIPEQYEQVAASLLEQEMLLWTLIDRRQPTWFLSQASEIVLWLGTYSTVGELLLAQCEPPNNPRDPLAGVQTNVPYVERLCSLLSDNHHADAFEMHRAILSVVCLLSTTQDEGHELLAQSQVVIPLLVGFLYDLVAPVWEEDDALVHSAEETGRHIRLLCQALYSVHHLVTGSRDIVDLRTKLYNTPPRCFPGARGMKHIVTLTLGRLSYADPPDWIPPEPKAELLMMAEIAQDLMGLVMEGPEADALWATFQGRDIDVDSPEDRVRYA</sequence>
<accession>A0A5C3QQX8</accession>
<dbReference type="PANTHER" id="PTHR28594">
    <property type="entry name" value="ATR-INTERACTING PROTEIN"/>
    <property type="match status" value="1"/>
</dbReference>
<evidence type="ECO:0000256" key="1">
    <source>
        <dbReference type="SAM" id="Coils"/>
    </source>
</evidence>
<dbReference type="GO" id="GO:0006281">
    <property type="term" value="P:DNA repair"/>
    <property type="evidence" value="ECO:0007669"/>
    <property type="project" value="TreeGrafter"/>
</dbReference>
<feature type="coiled-coil region" evidence="1">
    <location>
        <begin position="169"/>
        <end position="235"/>
    </location>
</feature>
<feature type="compositionally biased region" description="Pro residues" evidence="2">
    <location>
        <begin position="148"/>
        <end position="164"/>
    </location>
</feature>
<feature type="compositionally biased region" description="Low complexity" evidence="2">
    <location>
        <begin position="138"/>
        <end position="147"/>
    </location>
</feature>
<dbReference type="GO" id="GO:0000077">
    <property type="term" value="P:DNA damage checkpoint signaling"/>
    <property type="evidence" value="ECO:0007669"/>
    <property type="project" value="InterPro"/>
</dbReference>
<dbReference type="EMBL" id="ML178818">
    <property type="protein sequence ID" value="TFL04393.1"/>
    <property type="molecule type" value="Genomic_DNA"/>
</dbReference>
<proteinExistence type="predicted"/>
<dbReference type="PANTHER" id="PTHR28594:SF1">
    <property type="entry name" value="ATR-INTERACTING PROTEIN"/>
    <property type="match status" value="1"/>
</dbReference>
<organism evidence="3 4">
    <name type="scientific">Pterulicium gracile</name>
    <dbReference type="NCBI Taxonomy" id="1884261"/>
    <lineage>
        <taxon>Eukaryota</taxon>
        <taxon>Fungi</taxon>
        <taxon>Dikarya</taxon>
        <taxon>Basidiomycota</taxon>
        <taxon>Agaricomycotina</taxon>
        <taxon>Agaricomycetes</taxon>
        <taxon>Agaricomycetidae</taxon>
        <taxon>Agaricales</taxon>
        <taxon>Pleurotineae</taxon>
        <taxon>Pterulaceae</taxon>
        <taxon>Pterulicium</taxon>
    </lineage>
</organism>
<gene>
    <name evidence="3" type="ORF">BDV98DRAFT_315404</name>
</gene>
<keyword evidence="1" id="KW-0175">Coiled coil</keyword>
<protein>
    <submittedName>
        <fullName evidence="3">Uncharacterized protein</fullName>
    </submittedName>
</protein>